<dbReference type="SFLD" id="SFLDS00029">
    <property type="entry name" value="Radical_SAM"/>
    <property type="match status" value="1"/>
</dbReference>
<dbReference type="InterPro" id="IPR006638">
    <property type="entry name" value="Elp3/MiaA/NifB-like_rSAM"/>
</dbReference>
<keyword evidence="5 8" id="KW-0479">Metal-binding</keyword>
<dbReference type="EMBL" id="BDGJ01000018">
    <property type="protein sequence ID" value="GAW91544.1"/>
    <property type="molecule type" value="Genomic_DNA"/>
</dbReference>
<keyword evidence="2 8" id="KW-0963">Cytoplasm</keyword>
<evidence type="ECO:0000259" key="9">
    <source>
        <dbReference type="PROSITE" id="PS50926"/>
    </source>
</evidence>
<feature type="domain" description="TRAM" evidence="9">
    <location>
        <begin position="372"/>
        <end position="441"/>
    </location>
</feature>
<feature type="binding site" evidence="8">
    <location>
        <position position="79"/>
    </location>
    <ligand>
        <name>[4Fe-4S] cluster</name>
        <dbReference type="ChEBI" id="CHEBI:49883"/>
        <label>1</label>
    </ligand>
</feature>
<dbReference type="RefSeq" id="WP_088553058.1">
    <property type="nucleotide sequence ID" value="NZ_BDGJ01000018.1"/>
</dbReference>
<dbReference type="PROSITE" id="PS51449">
    <property type="entry name" value="MTTASE_N"/>
    <property type="match status" value="1"/>
</dbReference>
<feature type="binding site" evidence="8">
    <location>
        <position position="45"/>
    </location>
    <ligand>
        <name>[4Fe-4S] cluster</name>
        <dbReference type="ChEBI" id="CHEBI:49883"/>
        <label>1</label>
    </ligand>
</feature>
<dbReference type="InterPro" id="IPR005839">
    <property type="entry name" value="Methylthiotransferase"/>
</dbReference>
<dbReference type="InterPro" id="IPR007197">
    <property type="entry name" value="rSAM"/>
</dbReference>
<keyword evidence="12" id="KW-0687">Ribonucleoprotein</keyword>
<dbReference type="OrthoDB" id="9805215at2"/>
<evidence type="ECO:0000313" key="13">
    <source>
        <dbReference type="Proteomes" id="UP000197032"/>
    </source>
</evidence>
<dbReference type="GO" id="GO:0103039">
    <property type="term" value="F:protein methylthiotransferase activity"/>
    <property type="evidence" value="ECO:0007669"/>
    <property type="project" value="UniProtKB-EC"/>
</dbReference>
<evidence type="ECO:0000259" key="10">
    <source>
        <dbReference type="PROSITE" id="PS51449"/>
    </source>
</evidence>
<dbReference type="NCBIfam" id="TIGR01125">
    <property type="entry name" value="30S ribosomal protein S12 methylthiotransferase RimO"/>
    <property type="match status" value="1"/>
</dbReference>
<feature type="binding site" evidence="8">
    <location>
        <position position="10"/>
    </location>
    <ligand>
        <name>[4Fe-4S] cluster</name>
        <dbReference type="ChEBI" id="CHEBI:49883"/>
        <label>1</label>
    </ligand>
</feature>
<dbReference type="GO" id="GO:0005829">
    <property type="term" value="C:cytosol"/>
    <property type="evidence" value="ECO:0007669"/>
    <property type="project" value="TreeGrafter"/>
</dbReference>
<dbReference type="InterPro" id="IPR020612">
    <property type="entry name" value="Methylthiotransferase_CS"/>
</dbReference>
<dbReference type="GO" id="GO:0005840">
    <property type="term" value="C:ribosome"/>
    <property type="evidence" value="ECO:0007669"/>
    <property type="project" value="UniProtKB-KW"/>
</dbReference>
<keyword evidence="3 8" id="KW-0808">Transferase</keyword>
<protein>
    <recommendedName>
        <fullName evidence="8">Ribosomal protein uS12 methylthiotransferase RimO</fullName>
        <shortName evidence="8">uS12 MTTase</shortName>
        <shortName evidence="8">uS12 methylthiotransferase</shortName>
        <ecNumber evidence="8">2.8.4.4</ecNumber>
    </recommendedName>
    <alternativeName>
        <fullName evidence="8">Ribosomal protein uS12 (aspartate-C(3))-methylthiotransferase</fullName>
    </alternativeName>
    <alternativeName>
        <fullName evidence="8">Ribosome maturation factor RimO</fullName>
    </alternativeName>
</protein>
<evidence type="ECO:0000256" key="7">
    <source>
        <dbReference type="ARBA" id="ARBA00023014"/>
    </source>
</evidence>
<name>A0A1Z5HPV6_9FIRM</name>
<dbReference type="CDD" id="cd01335">
    <property type="entry name" value="Radical_SAM"/>
    <property type="match status" value="1"/>
</dbReference>
<dbReference type="Gene3D" id="3.40.50.12160">
    <property type="entry name" value="Methylthiotransferase, N-terminal domain"/>
    <property type="match status" value="1"/>
</dbReference>
<dbReference type="NCBIfam" id="TIGR00089">
    <property type="entry name" value="MiaB/RimO family radical SAM methylthiotransferase"/>
    <property type="match status" value="1"/>
</dbReference>
<dbReference type="Gene3D" id="3.80.30.20">
    <property type="entry name" value="tm_1862 like domain"/>
    <property type="match status" value="1"/>
</dbReference>
<dbReference type="FunFam" id="3.80.30.20:FF:000001">
    <property type="entry name" value="tRNA-2-methylthio-N(6)-dimethylallyladenosine synthase 2"/>
    <property type="match status" value="1"/>
</dbReference>
<dbReference type="SFLD" id="SFLDG01061">
    <property type="entry name" value="methylthiotransferase"/>
    <property type="match status" value="1"/>
</dbReference>
<organism evidence="12 13">
    <name type="scientific">Calderihabitans maritimus</name>
    <dbReference type="NCBI Taxonomy" id="1246530"/>
    <lineage>
        <taxon>Bacteria</taxon>
        <taxon>Bacillati</taxon>
        <taxon>Bacillota</taxon>
        <taxon>Clostridia</taxon>
        <taxon>Neomoorellales</taxon>
        <taxon>Calderihabitantaceae</taxon>
        <taxon>Calderihabitans</taxon>
    </lineage>
</organism>
<feature type="binding site" evidence="8">
    <location>
        <position position="160"/>
    </location>
    <ligand>
        <name>[4Fe-4S] cluster</name>
        <dbReference type="ChEBI" id="CHEBI:49883"/>
        <label>2</label>
        <note>4Fe-4S-S-AdoMet</note>
    </ligand>
</feature>
<feature type="binding site" evidence="8">
    <location>
        <position position="153"/>
    </location>
    <ligand>
        <name>[4Fe-4S] cluster</name>
        <dbReference type="ChEBI" id="CHEBI:49883"/>
        <label>2</label>
        <note>4Fe-4S-S-AdoMet</note>
    </ligand>
</feature>
<dbReference type="Pfam" id="PF00919">
    <property type="entry name" value="UPF0004"/>
    <property type="match status" value="1"/>
</dbReference>
<proteinExistence type="inferred from homology"/>
<comment type="function">
    <text evidence="8">Catalyzes the methylthiolation of an aspartic acid residue of ribosomal protein uS12.</text>
</comment>
<dbReference type="InterPro" id="IPR013848">
    <property type="entry name" value="Methylthiotransferase_N"/>
</dbReference>
<dbReference type="Pfam" id="PF18693">
    <property type="entry name" value="TRAM_2"/>
    <property type="match status" value="1"/>
</dbReference>
<evidence type="ECO:0000256" key="5">
    <source>
        <dbReference type="ARBA" id="ARBA00022723"/>
    </source>
</evidence>
<comment type="subcellular location">
    <subcellularLocation>
        <location evidence="8">Cytoplasm</location>
    </subcellularLocation>
</comment>
<dbReference type="PROSITE" id="PS51918">
    <property type="entry name" value="RADICAL_SAM"/>
    <property type="match status" value="1"/>
</dbReference>
<dbReference type="Gene3D" id="2.40.50.140">
    <property type="entry name" value="Nucleic acid-binding proteins"/>
    <property type="match status" value="1"/>
</dbReference>
<evidence type="ECO:0000256" key="4">
    <source>
        <dbReference type="ARBA" id="ARBA00022691"/>
    </source>
</evidence>
<dbReference type="InterPro" id="IPR038135">
    <property type="entry name" value="Methylthiotransferase_N_sf"/>
</dbReference>
<dbReference type="Pfam" id="PF04055">
    <property type="entry name" value="Radical_SAM"/>
    <property type="match status" value="1"/>
</dbReference>
<dbReference type="GO" id="GO:0035599">
    <property type="term" value="F:aspartic acid methylthiotransferase activity"/>
    <property type="evidence" value="ECO:0007669"/>
    <property type="project" value="TreeGrafter"/>
</dbReference>
<evidence type="ECO:0000313" key="12">
    <source>
        <dbReference type="EMBL" id="GAW91544.1"/>
    </source>
</evidence>
<dbReference type="GO" id="GO:0140101">
    <property type="term" value="F:catalytic activity, acting on a tRNA"/>
    <property type="evidence" value="ECO:0007669"/>
    <property type="project" value="UniProtKB-ARBA"/>
</dbReference>
<comment type="similarity">
    <text evidence="8">Belongs to the methylthiotransferase family. RimO subfamily.</text>
</comment>
<evidence type="ECO:0000256" key="2">
    <source>
        <dbReference type="ARBA" id="ARBA00022490"/>
    </source>
</evidence>
<evidence type="ECO:0000259" key="11">
    <source>
        <dbReference type="PROSITE" id="PS51918"/>
    </source>
</evidence>
<keyword evidence="12" id="KW-0689">Ribosomal protein</keyword>
<dbReference type="SFLD" id="SFLDG01082">
    <property type="entry name" value="B12-binding_domain_containing"/>
    <property type="match status" value="1"/>
</dbReference>
<dbReference type="PANTHER" id="PTHR43837:SF1">
    <property type="entry name" value="RIBOSOMAL PROTEIN US12 METHYLTHIOTRANSFERASE RIMO"/>
    <property type="match status" value="1"/>
</dbReference>
<keyword evidence="7 8" id="KW-0411">Iron-sulfur</keyword>
<dbReference type="SFLD" id="SFLDF00274">
    <property type="entry name" value="ribosomal_protein_S12_methylth"/>
    <property type="match status" value="1"/>
</dbReference>
<comment type="catalytic activity">
    <reaction evidence="8">
        <text>L-aspartate(89)-[ribosomal protein uS12]-hydrogen + (sulfur carrier)-SH + AH2 + 2 S-adenosyl-L-methionine = 3-methylsulfanyl-L-aspartate(89)-[ribosomal protein uS12]-hydrogen + (sulfur carrier)-H + 5'-deoxyadenosine + L-methionine + A + S-adenosyl-L-homocysteine + 2 H(+)</text>
        <dbReference type="Rhea" id="RHEA:37087"/>
        <dbReference type="Rhea" id="RHEA-COMP:10460"/>
        <dbReference type="Rhea" id="RHEA-COMP:10461"/>
        <dbReference type="Rhea" id="RHEA-COMP:14737"/>
        <dbReference type="Rhea" id="RHEA-COMP:14739"/>
        <dbReference type="ChEBI" id="CHEBI:13193"/>
        <dbReference type="ChEBI" id="CHEBI:15378"/>
        <dbReference type="ChEBI" id="CHEBI:17319"/>
        <dbReference type="ChEBI" id="CHEBI:17499"/>
        <dbReference type="ChEBI" id="CHEBI:29917"/>
        <dbReference type="ChEBI" id="CHEBI:29961"/>
        <dbReference type="ChEBI" id="CHEBI:57844"/>
        <dbReference type="ChEBI" id="CHEBI:57856"/>
        <dbReference type="ChEBI" id="CHEBI:59789"/>
        <dbReference type="ChEBI" id="CHEBI:64428"/>
        <dbReference type="ChEBI" id="CHEBI:73599"/>
        <dbReference type="EC" id="2.8.4.4"/>
    </reaction>
</comment>
<evidence type="ECO:0000256" key="6">
    <source>
        <dbReference type="ARBA" id="ARBA00023004"/>
    </source>
</evidence>
<evidence type="ECO:0000256" key="8">
    <source>
        <dbReference type="HAMAP-Rule" id="MF_01865"/>
    </source>
</evidence>
<dbReference type="GO" id="GO:0035600">
    <property type="term" value="P:tRNA methylthiolation"/>
    <property type="evidence" value="ECO:0007669"/>
    <property type="project" value="UniProtKB-ARBA"/>
</dbReference>
<keyword evidence="1 8" id="KW-0004">4Fe-4S</keyword>
<evidence type="ECO:0000256" key="1">
    <source>
        <dbReference type="ARBA" id="ARBA00022485"/>
    </source>
</evidence>
<comment type="caution">
    <text evidence="12">The sequence shown here is derived from an EMBL/GenBank/DDBJ whole genome shotgun (WGS) entry which is preliminary data.</text>
</comment>
<feature type="domain" description="MTTase N-terminal" evidence="10">
    <location>
        <begin position="1"/>
        <end position="116"/>
    </location>
</feature>
<dbReference type="SMART" id="SM00729">
    <property type="entry name" value="Elp3"/>
    <property type="match status" value="1"/>
</dbReference>
<keyword evidence="13" id="KW-1185">Reference proteome</keyword>
<dbReference type="GO" id="GO:0046872">
    <property type="term" value="F:metal ion binding"/>
    <property type="evidence" value="ECO:0007669"/>
    <property type="project" value="UniProtKB-KW"/>
</dbReference>
<reference evidence="13" key="1">
    <citation type="journal article" date="2017" name="Appl. Environ. Microbiol.">
        <title>Genomic analysis of Calderihabitans maritimus KKC1, a thermophilic hydrogenogenic carboxydotrophic bacterium isolated from marine sediment.</title>
        <authorList>
            <person name="Omae K."/>
            <person name="Yoneda Y."/>
            <person name="Fukuyama Y."/>
            <person name="Yoshida T."/>
            <person name="Sako Y."/>
        </authorList>
    </citation>
    <scope>NUCLEOTIDE SEQUENCE [LARGE SCALE GENOMIC DNA]</scope>
    <source>
        <strain evidence="13">KKC1</strain>
    </source>
</reference>
<dbReference type="InterPro" id="IPR012340">
    <property type="entry name" value="NA-bd_OB-fold"/>
</dbReference>
<feature type="domain" description="Radical SAM core" evidence="11">
    <location>
        <begin position="139"/>
        <end position="369"/>
    </location>
</feature>
<dbReference type="InterPro" id="IPR002792">
    <property type="entry name" value="TRAM_dom"/>
</dbReference>
<dbReference type="InterPro" id="IPR058240">
    <property type="entry name" value="rSAM_sf"/>
</dbReference>
<dbReference type="PANTHER" id="PTHR43837">
    <property type="entry name" value="RIBOSOMAL PROTEIN S12 METHYLTHIOTRANSFERASE RIMO"/>
    <property type="match status" value="1"/>
</dbReference>
<keyword evidence="4 8" id="KW-0949">S-adenosyl-L-methionine</keyword>
<accession>A0A1Z5HPV6</accession>
<dbReference type="InterPro" id="IPR005840">
    <property type="entry name" value="Ribosomal_uS12_MeSTrfase_RimO"/>
</dbReference>
<dbReference type="PROSITE" id="PS50926">
    <property type="entry name" value="TRAM"/>
    <property type="match status" value="1"/>
</dbReference>
<gene>
    <name evidence="8" type="primary">rimO</name>
    <name evidence="12" type="ORF">KKC1_07050</name>
</gene>
<dbReference type="AlphaFoldDB" id="A0A1Z5HPV6"/>
<dbReference type="EC" id="2.8.4.4" evidence="8"/>
<dbReference type="SUPFAM" id="SSF102114">
    <property type="entry name" value="Radical SAM enzymes"/>
    <property type="match status" value="1"/>
</dbReference>
<evidence type="ECO:0000256" key="3">
    <source>
        <dbReference type="ARBA" id="ARBA00022679"/>
    </source>
</evidence>
<dbReference type="HAMAP" id="MF_01865">
    <property type="entry name" value="MTTase_RimO"/>
    <property type="match status" value="1"/>
</dbReference>
<dbReference type="PROSITE" id="PS01278">
    <property type="entry name" value="MTTASE_RADICAL"/>
    <property type="match status" value="1"/>
</dbReference>
<dbReference type="GO" id="GO:0051539">
    <property type="term" value="F:4 iron, 4 sulfur cluster binding"/>
    <property type="evidence" value="ECO:0007669"/>
    <property type="project" value="UniProtKB-UniRule"/>
</dbReference>
<comment type="cofactor">
    <cofactor evidence="8">
        <name>[4Fe-4S] cluster</name>
        <dbReference type="ChEBI" id="CHEBI:49883"/>
    </cofactor>
    <text evidence="8">Binds 2 [4Fe-4S] clusters. One cluster is coordinated with 3 cysteines and an exchangeable S-adenosyl-L-methionine.</text>
</comment>
<dbReference type="Proteomes" id="UP000197032">
    <property type="component" value="Unassembled WGS sequence"/>
</dbReference>
<sequence>MQVAIVTLGCAKNVVDSEVMQGIIEDKGHSLTDPENADFIIVNTCGFIEAAKEESINKILELVRLKEQDPAKKIILAGCLAQKYSDELWRHIPELDAVLGPGRIAEVLEVLEQVAGGERVRRVGFPEVWSEKSWKRNVFMPRSTAYLKIAEGCSNHCSYCVIPQMRGNYRSRPVESILDEARRLAANGTKEIVLIAQDTTRYGVDLYGRFYLAELLRELVRIPDISWVRLLYCYPAHFTDELIAVMAEESKICKYVDLPLQHADPDILRKMNRKGSVEEIYRLIQKLRTYIPNITLRSTFIVGFPGETEAQFSRLLSFLEEMRFDWVGAFTYSQEEGTPAARMRGQIPARIKDARYHRLMLLQREITRECNSHCLGKIMSVLIEGKSEDDPELFFGRTERQAPEVDGIVYVRSRDLKIGEFYPVRITSVVDDYDLLGEIVK</sequence>
<keyword evidence="6 8" id="KW-0408">Iron</keyword>
<feature type="binding site" evidence="8">
    <location>
        <position position="157"/>
    </location>
    <ligand>
        <name>[4Fe-4S] cluster</name>
        <dbReference type="ChEBI" id="CHEBI:49883"/>
        <label>2</label>
        <note>4Fe-4S-S-AdoMet</note>
    </ligand>
</feature>
<dbReference type="InterPro" id="IPR023404">
    <property type="entry name" value="rSAM_horseshoe"/>
</dbReference>